<feature type="region of interest" description="Disordered" evidence="1">
    <location>
        <begin position="99"/>
        <end position="128"/>
    </location>
</feature>
<protein>
    <submittedName>
        <fullName evidence="2">Uncharacterized protein</fullName>
    </submittedName>
</protein>
<sequence>MDQVLEKVRNEGVYPPASGPTRPPVRPIAGLGRQLTGDARMGLSACLPLEAARVLTVQIPDTQPLGGWAFVEDFAARSGALPATARWGTGSVFAAVAAPPAPTGSPASWEGSHRLRPAVRPRRTQPAA</sequence>
<dbReference type="EMBL" id="BMND01000008">
    <property type="protein sequence ID" value="GGN43181.1"/>
    <property type="molecule type" value="Genomic_DNA"/>
</dbReference>
<dbReference type="InterPro" id="IPR018727">
    <property type="entry name" value="DUF2267"/>
</dbReference>
<proteinExistence type="predicted"/>
<reference evidence="3" key="1">
    <citation type="journal article" date="2019" name="Int. J. Syst. Evol. Microbiol.">
        <title>The Global Catalogue of Microorganisms (GCM) 10K type strain sequencing project: providing services to taxonomists for standard genome sequencing and annotation.</title>
        <authorList>
            <consortium name="The Broad Institute Genomics Platform"/>
            <consortium name="The Broad Institute Genome Sequencing Center for Infectious Disease"/>
            <person name="Wu L."/>
            <person name="Ma J."/>
        </authorList>
    </citation>
    <scope>NUCLEOTIDE SEQUENCE [LARGE SCALE GENOMIC DNA]</scope>
    <source>
        <strain evidence="3">CGMCC 4.7323</strain>
    </source>
</reference>
<accession>A0ABQ2JDN7</accession>
<feature type="compositionally biased region" description="Pro residues" evidence="1">
    <location>
        <begin position="17"/>
        <end position="26"/>
    </location>
</feature>
<keyword evidence="3" id="KW-1185">Reference proteome</keyword>
<feature type="compositionally biased region" description="Basic residues" evidence="1">
    <location>
        <begin position="114"/>
        <end position="128"/>
    </location>
</feature>
<evidence type="ECO:0000313" key="3">
    <source>
        <dbReference type="Proteomes" id="UP000600080"/>
    </source>
</evidence>
<gene>
    <name evidence="2" type="ORF">GCM10012285_24300</name>
</gene>
<dbReference type="Proteomes" id="UP000600080">
    <property type="component" value="Unassembled WGS sequence"/>
</dbReference>
<comment type="caution">
    <text evidence="2">The sequence shown here is derived from an EMBL/GenBank/DDBJ whole genome shotgun (WGS) entry which is preliminary data.</text>
</comment>
<name>A0ABQ2JDN7_9ACTN</name>
<evidence type="ECO:0000256" key="1">
    <source>
        <dbReference type="SAM" id="MobiDB-lite"/>
    </source>
</evidence>
<feature type="region of interest" description="Disordered" evidence="1">
    <location>
        <begin position="8"/>
        <end position="30"/>
    </location>
</feature>
<dbReference type="Pfam" id="PF10025">
    <property type="entry name" value="DUF2267"/>
    <property type="match status" value="1"/>
</dbReference>
<organism evidence="2 3">
    <name type="scientific">Streptomyces kronopolitis</name>
    <dbReference type="NCBI Taxonomy" id="1612435"/>
    <lineage>
        <taxon>Bacteria</taxon>
        <taxon>Bacillati</taxon>
        <taxon>Actinomycetota</taxon>
        <taxon>Actinomycetes</taxon>
        <taxon>Kitasatosporales</taxon>
        <taxon>Streptomycetaceae</taxon>
        <taxon>Streptomyces</taxon>
    </lineage>
</organism>
<evidence type="ECO:0000313" key="2">
    <source>
        <dbReference type="EMBL" id="GGN43181.1"/>
    </source>
</evidence>